<organism evidence="10 11">
    <name type="scientific">Allomyces macrogynus (strain ATCC 38327)</name>
    <name type="common">Allomyces javanicus var. macrogynus</name>
    <dbReference type="NCBI Taxonomy" id="578462"/>
    <lineage>
        <taxon>Eukaryota</taxon>
        <taxon>Fungi</taxon>
        <taxon>Fungi incertae sedis</taxon>
        <taxon>Blastocladiomycota</taxon>
        <taxon>Blastocladiomycetes</taxon>
        <taxon>Blastocladiales</taxon>
        <taxon>Blastocladiaceae</taxon>
        <taxon>Allomyces</taxon>
    </lineage>
</organism>
<dbReference type="InterPro" id="IPR036175">
    <property type="entry name" value="Sec23/24_helical_dom_sf"/>
</dbReference>
<sequence>MHPAAARPPIPGQPPYPGAVPAQNAAPTPPPGAQMPYRPPFPGGPGPQGTPPPGYGAPRAQMYPQGAPSGSPAPMMRPPAYGQQQAPQPRPGMMPQQGQPGQPMPYQQQQQQQQQYRPPMQQPGQPGFPPQGYPQQQQYQQQQQAPQQYAPNGVPPQPQGQQPAPASPPSATRRRMYPDQMARAYAGTGSPGQPPAPAPPGPGGPPQQPQGQAGMMMPPAAPGMIPQQPSMGGLGGSSNSLAAPGTPQTPSGSGSRSRIDPDQIPSPVAVQDNDQAQYATEPYRTCSKTTPPLASTEFRVIDEGNVSARFLRMTTYNVPCTEDLLAQSMIPLGCIVQPLAELKGGEAPIELVEPGPNGPMRCRRCRAYMNAFMQFSDGGRKFMCNFCFIQNDVPAEYFCNLDMNGRRVDIMARPELRCGVVEYAAGKEFIAKDPKPVAVVLAIDVSWNAVQSGLPAQMARIIRDWLYAENAQARFPKGAQVAILTYDRAVHFYSFHPALEQFQMLVVPDVDDMFVPLSTGFLVDPYESQPVIEQFLDTLPTLFQENRMAENAVGAVAESINDRGGRLMLFHTALPNFGPGQLKNREDPKLYGTDKEKQLFAPQDTFYKTLGEKAVGAGVCIDQYLFAFGYQDVASFGQLSAITGGECKLYPQFHLERDGARLHTDVLRSLTRQFGYNAMVRVRASSGLRVHDHFGNFLDKGTGDLELAGIDADKAFAVALKHDDKLDEKAESAIQVALLYTTAEGHRRIRVLTTSLTNTTLLGSVFRFAELDTTVNFLAKSAMTTVLSASLNTVRTQLTETCVKVLASYRKNCAASTSPGQLILPETFKLFPLFTLCLHKHKALKAGDVASDVRVAAMRELKSLPVPLSIPLLYPRLVALHTPEPTAVRVSYERLDPAGCYLVENGQGMHLWLGRNVPAEFVHGVFGVNSIDQVDPRLHVLPPRDDDVNQRVQKVLQGVFARYHRHLAFHVVRQGIDQAELEFVSHMVEDKNHEAMSYVDFLVYVHRQIHSEIRGTNK</sequence>
<evidence type="ECO:0000259" key="8">
    <source>
        <dbReference type="Pfam" id="PF04815"/>
    </source>
</evidence>
<feature type="compositionally biased region" description="Pro residues" evidence="4">
    <location>
        <begin position="192"/>
        <end position="208"/>
    </location>
</feature>
<dbReference type="Gene3D" id="3.40.50.410">
    <property type="entry name" value="von Willebrand factor, type A domain"/>
    <property type="match status" value="1"/>
</dbReference>
<evidence type="ECO:0000256" key="4">
    <source>
        <dbReference type="SAM" id="MobiDB-lite"/>
    </source>
</evidence>
<evidence type="ECO:0000256" key="3">
    <source>
        <dbReference type="ARBA" id="ARBA00022927"/>
    </source>
</evidence>
<feature type="domain" description="Sec23/Sec24 beta-sandwich" evidence="9">
    <location>
        <begin position="675"/>
        <end position="756"/>
    </location>
</feature>
<dbReference type="Pfam" id="PF04811">
    <property type="entry name" value="Sec23_trunk"/>
    <property type="match status" value="1"/>
</dbReference>
<dbReference type="SUPFAM" id="SSF53300">
    <property type="entry name" value="vWA-like"/>
    <property type="match status" value="1"/>
</dbReference>
<dbReference type="InterPro" id="IPR036174">
    <property type="entry name" value="Znf_Sec23_Sec24_sf"/>
</dbReference>
<dbReference type="Gene3D" id="1.20.120.730">
    <property type="entry name" value="Sec23/Sec24 helical domain"/>
    <property type="match status" value="1"/>
</dbReference>
<dbReference type="GO" id="GO:0030127">
    <property type="term" value="C:COPII vesicle coat"/>
    <property type="evidence" value="ECO:0007669"/>
    <property type="project" value="InterPro"/>
</dbReference>
<evidence type="ECO:0000259" key="5">
    <source>
        <dbReference type="Pfam" id="PF00626"/>
    </source>
</evidence>
<feature type="region of interest" description="Disordered" evidence="4">
    <location>
        <begin position="1"/>
        <end position="290"/>
    </location>
</feature>
<dbReference type="SUPFAM" id="SSF82754">
    <property type="entry name" value="C-terminal, gelsolin-like domain of Sec23/24"/>
    <property type="match status" value="1"/>
</dbReference>
<dbReference type="Gene3D" id="2.30.30.380">
    <property type="entry name" value="Zn-finger domain of Sec23/24"/>
    <property type="match status" value="1"/>
</dbReference>
<feature type="domain" description="Zinc finger Sec23/Sec24-type" evidence="6">
    <location>
        <begin position="359"/>
        <end position="397"/>
    </location>
</feature>
<dbReference type="SUPFAM" id="SSF81811">
    <property type="entry name" value="Helical domain of Sec23/24"/>
    <property type="match status" value="1"/>
</dbReference>
<evidence type="ECO:0000313" key="11">
    <source>
        <dbReference type="Proteomes" id="UP000054350"/>
    </source>
</evidence>
<dbReference type="Pfam" id="PF04815">
    <property type="entry name" value="Sec23_helical"/>
    <property type="match status" value="1"/>
</dbReference>
<dbReference type="SUPFAM" id="SSF82919">
    <property type="entry name" value="Zn-finger domain of Sec23/24"/>
    <property type="match status" value="1"/>
</dbReference>
<dbReference type="AlphaFoldDB" id="A0A0L0SBR4"/>
<dbReference type="GO" id="GO:0006886">
    <property type="term" value="P:intracellular protein transport"/>
    <property type="evidence" value="ECO:0007669"/>
    <property type="project" value="InterPro"/>
</dbReference>
<dbReference type="InterPro" id="IPR036180">
    <property type="entry name" value="Gelsolin-like_dom_sf"/>
</dbReference>
<comment type="similarity">
    <text evidence="1">Belongs to the SEC23/SEC24 family. SEC24 subfamily.</text>
</comment>
<dbReference type="InterPro" id="IPR006895">
    <property type="entry name" value="Znf_Sec23_Sec24"/>
</dbReference>
<evidence type="ECO:0000259" key="9">
    <source>
        <dbReference type="Pfam" id="PF08033"/>
    </source>
</evidence>
<feature type="compositionally biased region" description="Low complexity" evidence="4">
    <location>
        <begin position="78"/>
        <end position="125"/>
    </location>
</feature>
<feature type="domain" description="Gelsolin-like" evidence="5">
    <location>
        <begin position="882"/>
        <end position="943"/>
    </location>
</feature>
<dbReference type="OrthoDB" id="49016at2759"/>
<evidence type="ECO:0000259" key="6">
    <source>
        <dbReference type="Pfam" id="PF04810"/>
    </source>
</evidence>
<evidence type="ECO:0000259" key="7">
    <source>
        <dbReference type="Pfam" id="PF04811"/>
    </source>
</evidence>
<dbReference type="GO" id="GO:0008270">
    <property type="term" value="F:zinc ion binding"/>
    <property type="evidence" value="ECO:0007669"/>
    <property type="project" value="InterPro"/>
</dbReference>
<keyword evidence="2" id="KW-0813">Transport</keyword>
<dbReference type="Pfam" id="PF00626">
    <property type="entry name" value="Gelsolin"/>
    <property type="match status" value="1"/>
</dbReference>
<dbReference type="PANTHER" id="PTHR13803:SF4">
    <property type="entry name" value="SECRETORY 24CD, ISOFORM C"/>
    <property type="match status" value="1"/>
</dbReference>
<reference evidence="11" key="2">
    <citation type="submission" date="2009-11" db="EMBL/GenBank/DDBJ databases">
        <title>The Genome Sequence of Allomyces macrogynus strain ATCC 38327.</title>
        <authorList>
            <consortium name="The Broad Institute Genome Sequencing Platform"/>
            <person name="Russ C."/>
            <person name="Cuomo C."/>
            <person name="Shea T."/>
            <person name="Young S.K."/>
            <person name="Zeng Q."/>
            <person name="Koehrsen M."/>
            <person name="Haas B."/>
            <person name="Borodovsky M."/>
            <person name="Guigo R."/>
            <person name="Alvarado L."/>
            <person name="Berlin A."/>
            <person name="Borenstein D."/>
            <person name="Chen Z."/>
            <person name="Engels R."/>
            <person name="Freedman E."/>
            <person name="Gellesch M."/>
            <person name="Goldberg J."/>
            <person name="Griggs A."/>
            <person name="Gujja S."/>
            <person name="Heiman D."/>
            <person name="Hepburn T."/>
            <person name="Howarth C."/>
            <person name="Jen D."/>
            <person name="Larson L."/>
            <person name="Lewis B."/>
            <person name="Mehta T."/>
            <person name="Park D."/>
            <person name="Pearson M."/>
            <person name="Roberts A."/>
            <person name="Saif S."/>
            <person name="Shenoy N."/>
            <person name="Sisk P."/>
            <person name="Stolte C."/>
            <person name="Sykes S."/>
            <person name="Walk T."/>
            <person name="White J."/>
            <person name="Yandava C."/>
            <person name="Burger G."/>
            <person name="Gray M.W."/>
            <person name="Holland P.W.H."/>
            <person name="King N."/>
            <person name="Lang F.B.F."/>
            <person name="Roger A.J."/>
            <person name="Ruiz-Trillo I."/>
            <person name="Lander E."/>
            <person name="Nusbaum C."/>
        </authorList>
    </citation>
    <scope>NUCLEOTIDE SEQUENCE [LARGE SCALE GENOMIC DNA]</scope>
    <source>
        <strain evidence="11">ATCC 38327</strain>
    </source>
</reference>
<dbReference type="EMBL" id="GG745335">
    <property type="protein sequence ID" value="KNE59882.1"/>
    <property type="molecule type" value="Genomic_DNA"/>
</dbReference>
<dbReference type="SUPFAM" id="SSF81995">
    <property type="entry name" value="beta-sandwich domain of Sec23/24"/>
    <property type="match status" value="1"/>
</dbReference>
<keyword evidence="3" id="KW-0653">Protein transport</keyword>
<keyword evidence="11" id="KW-1185">Reference proteome</keyword>
<dbReference type="Pfam" id="PF08033">
    <property type="entry name" value="Sec23_BS"/>
    <property type="match status" value="1"/>
</dbReference>
<gene>
    <name evidence="10" type="ORF">AMAG_05332</name>
</gene>
<dbReference type="InterPro" id="IPR050550">
    <property type="entry name" value="SEC23_SEC24_subfamily"/>
</dbReference>
<feature type="domain" description="Sec23/Sec24 helical" evidence="8">
    <location>
        <begin position="771"/>
        <end position="870"/>
    </location>
</feature>
<dbReference type="OMA" id="RLCKHGD"/>
<protein>
    <submittedName>
        <fullName evidence="10">Uncharacterized protein</fullName>
    </submittedName>
</protein>
<proteinExistence type="inferred from homology"/>
<dbReference type="InterPro" id="IPR006900">
    <property type="entry name" value="Sec23/24_helical_dom"/>
</dbReference>
<dbReference type="Gene3D" id="2.60.40.1670">
    <property type="entry name" value="beta-sandwich domain of Sec23/24"/>
    <property type="match status" value="1"/>
</dbReference>
<feature type="domain" description="Sec23/Sec24 trunk" evidence="7">
    <location>
        <begin position="434"/>
        <end position="669"/>
    </location>
</feature>
<dbReference type="VEuPathDB" id="FungiDB:AMAG_05332"/>
<evidence type="ECO:0000256" key="1">
    <source>
        <dbReference type="ARBA" id="ARBA00008334"/>
    </source>
</evidence>
<dbReference type="InterPro" id="IPR007123">
    <property type="entry name" value="Gelsolin-like_dom"/>
</dbReference>
<feature type="compositionally biased region" description="Low complexity" evidence="4">
    <location>
        <begin position="209"/>
        <end position="245"/>
    </location>
</feature>
<dbReference type="Gene3D" id="3.40.20.10">
    <property type="entry name" value="Severin"/>
    <property type="match status" value="1"/>
</dbReference>
<dbReference type="InterPro" id="IPR012990">
    <property type="entry name" value="Beta-sandwich_Sec23_24"/>
</dbReference>
<dbReference type="Pfam" id="PF04810">
    <property type="entry name" value="zf-Sec23_Sec24"/>
    <property type="match status" value="1"/>
</dbReference>
<evidence type="ECO:0000256" key="2">
    <source>
        <dbReference type="ARBA" id="ARBA00022448"/>
    </source>
</evidence>
<dbReference type="GO" id="GO:0090110">
    <property type="term" value="P:COPII-coated vesicle cargo loading"/>
    <property type="evidence" value="ECO:0007669"/>
    <property type="project" value="TreeGrafter"/>
</dbReference>
<feature type="compositionally biased region" description="Pro residues" evidence="4">
    <location>
        <begin position="27"/>
        <end position="55"/>
    </location>
</feature>
<dbReference type="GO" id="GO:0070971">
    <property type="term" value="C:endoplasmic reticulum exit site"/>
    <property type="evidence" value="ECO:0007669"/>
    <property type="project" value="TreeGrafter"/>
</dbReference>
<feature type="compositionally biased region" description="Pro residues" evidence="4">
    <location>
        <begin position="1"/>
        <end position="18"/>
    </location>
</feature>
<dbReference type="Proteomes" id="UP000054350">
    <property type="component" value="Unassembled WGS sequence"/>
</dbReference>
<feature type="compositionally biased region" description="Low complexity" evidence="4">
    <location>
        <begin position="133"/>
        <end position="152"/>
    </location>
</feature>
<accession>A0A0L0SBR4</accession>
<feature type="compositionally biased region" description="Polar residues" evidence="4">
    <location>
        <begin position="246"/>
        <end position="256"/>
    </location>
</feature>
<dbReference type="eggNOG" id="KOG1984">
    <property type="taxonomic scope" value="Eukaryota"/>
</dbReference>
<dbReference type="InterPro" id="IPR029006">
    <property type="entry name" value="ADF-H/Gelsolin-like_dom_sf"/>
</dbReference>
<reference evidence="10 11" key="1">
    <citation type="submission" date="2009-11" db="EMBL/GenBank/DDBJ databases">
        <title>Annotation of Allomyces macrogynus ATCC 38327.</title>
        <authorList>
            <consortium name="The Broad Institute Genome Sequencing Platform"/>
            <person name="Russ C."/>
            <person name="Cuomo C."/>
            <person name="Burger G."/>
            <person name="Gray M.W."/>
            <person name="Holland P.W.H."/>
            <person name="King N."/>
            <person name="Lang F.B.F."/>
            <person name="Roger A.J."/>
            <person name="Ruiz-Trillo I."/>
            <person name="Young S.K."/>
            <person name="Zeng Q."/>
            <person name="Gargeya S."/>
            <person name="Fitzgerald M."/>
            <person name="Haas B."/>
            <person name="Abouelleil A."/>
            <person name="Alvarado L."/>
            <person name="Arachchi H.M."/>
            <person name="Berlin A."/>
            <person name="Chapman S.B."/>
            <person name="Gearin G."/>
            <person name="Goldberg J."/>
            <person name="Griggs A."/>
            <person name="Gujja S."/>
            <person name="Hansen M."/>
            <person name="Heiman D."/>
            <person name="Howarth C."/>
            <person name="Larimer J."/>
            <person name="Lui A."/>
            <person name="MacDonald P.J.P."/>
            <person name="McCowen C."/>
            <person name="Montmayeur A."/>
            <person name="Murphy C."/>
            <person name="Neiman D."/>
            <person name="Pearson M."/>
            <person name="Priest M."/>
            <person name="Roberts A."/>
            <person name="Saif S."/>
            <person name="Shea T."/>
            <person name="Sisk P."/>
            <person name="Stolte C."/>
            <person name="Sykes S."/>
            <person name="Wortman J."/>
            <person name="Nusbaum C."/>
            <person name="Birren B."/>
        </authorList>
    </citation>
    <scope>NUCLEOTIDE SEQUENCE [LARGE SCALE GENOMIC DNA]</scope>
    <source>
        <strain evidence="10 11">ATCC 38327</strain>
    </source>
</reference>
<dbReference type="PANTHER" id="PTHR13803">
    <property type="entry name" value="SEC24-RELATED PROTEIN"/>
    <property type="match status" value="1"/>
</dbReference>
<dbReference type="InterPro" id="IPR036465">
    <property type="entry name" value="vWFA_dom_sf"/>
</dbReference>
<dbReference type="InterPro" id="IPR006896">
    <property type="entry name" value="Sec23/24_trunk_dom"/>
</dbReference>
<evidence type="ECO:0000313" key="10">
    <source>
        <dbReference type="EMBL" id="KNE59882.1"/>
    </source>
</evidence>
<name>A0A0L0SBR4_ALLM3</name>
<dbReference type="STRING" id="578462.A0A0L0SBR4"/>
<dbReference type="GO" id="GO:0000149">
    <property type="term" value="F:SNARE binding"/>
    <property type="evidence" value="ECO:0007669"/>
    <property type="project" value="TreeGrafter"/>
</dbReference>